<dbReference type="SUPFAM" id="SSF52540">
    <property type="entry name" value="P-loop containing nucleoside triphosphate hydrolases"/>
    <property type="match status" value="1"/>
</dbReference>
<protein>
    <submittedName>
        <fullName evidence="3">Twitching motility protein PilT</fullName>
    </submittedName>
</protein>
<dbReference type="Gene3D" id="3.30.450.90">
    <property type="match status" value="1"/>
</dbReference>
<dbReference type="RefSeq" id="WP_097017688.1">
    <property type="nucleotide sequence ID" value="NZ_OBDZ01000011.1"/>
</dbReference>
<dbReference type="CDD" id="cd01131">
    <property type="entry name" value="PilT"/>
    <property type="match status" value="1"/>
</dbReference>
<dbReference type="InterPro" id="IPR001482">
    <property type="entry name" value="T2SS/T4SS_dom"/>
</dbReference>
<dbReference type="EMBL" id="OBDZ01000011">
    <property type="protein sequence ID" value="SNY27333.1"/>
    <property type="molecule type" value="Genomic_DNA"/>
</dbReference>
<dbReference type="Pfam" id="PF00437">
    <property type="entry name" value="T2SSE"/>
    <property type="match status" value="1"/>
</dbReference>
<dbReference type="Proteomes" id="UP000219573">
    <property type="component" value="Unassembled WGS sequence"/>
</dbReference>
<organism evidence="3 4">
    <name type="scientific">Orenia metallireducens</name>
    <dbReference type="NCBI Taxonomy" id="1413210"/>
    <lineage>
        <taxon>Bacteria</taxon>
        <taxon>Bacillati</taxon>
        <taxon>Bacillota</taxon>
        <taxon>Clostridia</taxon>
        <taxon>Halanaerobiales</taxon>
        <taxon>Halobacteroidaceae</taxon>
        <taxon>Orenia</taxon>
    </lineage>
</organism>
<proteinExistence type="inferred from homology"/>
<dbReference type="AlphaFoldDB" id="A0A285GVJ4"/>
<accession>A0A285GVJ4</accession>
<dbReference type="SMART" id="SM00382">
    <property type="entry name" value="AAA"/>
    <property type="match status" value="1"/>
</dbReference>
<dbReference type="InterPro" id="IPR050921">
    <property type="entry name" value="T4SS_GSP_E_ATPase"/>
</dbReference>
<evidence type="ECO:0000313" key="3">
    <source>
        <dbReference type="EMBL" id="SNY27333.1"/>
    </source>
</evidence>
<dbReference type="STRING" id="1413210.U472_02830"/>
<dbReference type="NCBIfam" id="TIGR01420">
    <property type="entry name" value="pilT_fam"/>
    <property type="match status" value="1"/>
</dbReference>
<dbReference type="PANTHER" id="PTHR30486">
    <property type="entry name" value="TWITCHING MOTILITY PROTEIN PILT"/>
    <property type="match status" value="1"/>
</dbReference>
<comment type="similarity">
    <text evidence="1">Belongs to the GSP E family.</text>
</comment>
<gene>
    <name evidence="3" type="ORF">SAMN06265827_1116</name>
</gene>
<sequence>MKLEELLKKGIKLGASDIHLTVGIKPMARINSKLQAIEDVMITPDKIMGLIGEMMEETNREVFEERGEVDFAFHLDCDGFDHRFRVNAFQQRGSAAAVLRIIPHKIPPLKELGLPQELKEISLRPRGLFLVTGPTGSGKSTTLASMIDYINHKVDRHIITLEDPIEYVHRHNESIINQREVGSDTLSFANGLRAALRQDPDIILVGEMRDLDTISTAITAAETGHLVLGTLHTNGAAESIERVINVFPPHQQQQIRTQLGLTLQGVLSQQLIPTFDGLDRALATELLIVNNAVKNLIREGKVHQIESIMQTNRSSGMHTMDYSLKKLYQENKITWDDTMNRANNINYIKNLI</sequence>
<feature type="domain" description="Bacterial type II secretion system protein E" evidence="2">
    <location>
        <begin position="196"/>
        <end position="210"/>
    </location>
</feature>
<dbReference type="InterPro" id="IPR006321">
    <property type="entry name" value="PilT/PilU"/>
</dbReference>
<keyword evidence="4" id="KW-1185">Reference proteome</keyword>
<dbReference type="GO" id="GO:0016887">
    <property type="term" value="F:ATP hydrolysis activity"/>
    <property type="evidence" value="ECO:0007669"/>
    <property type="project" value="InterPro"/>
</dbReference>
<dbReference type="InterPro" id="IPR003593">
    <property type="entry name" value="AAA+_ATPase"/>
</dbReference>
<evidence type="ECO:0000259" key="2">
    <source>
        <dbReference type="PROSITE" id="PS00662"/>
    </source>
</evidence>
<dbReference type="InterPro" id="IPR027417">
    <property type="entry name" value="P-loop_NTPase"/>
</dbReference>
<dbReference type="Gene3D" id="3.40.50.300">
    <property type="entry name" value="P-loop containing nucleotide triphosphate hydrolases"/>
    <property type="match status" value="1"/>
</dbReference>
<evidence type="ECO:0000313" key="4">
    <source>
        <dbReference type="Proteomes" id="UP000219573"/>
    </source>
</evidence>
<dbReference type="GO" id="GO:0005524">
    <property type="term" value="F:ATP binding"/>
    <property type="evidence" value="ECO:0007669"/>
    <property type="project" value="InterPro"/>
</dbReference>
<dbReference type="OrthoDB" id="9808272at2"/>
<dbReference type="PROSITE" id="PS00662">
    <property type="entry name" value="T2SP_E"/>
    <property type="match status" value="1"/>
</dbReference>
<name>A0A285GVJ4_9FIRM</name>
<evidence type="ECO:0000256" key="1">
    <source>
        <dbReference type="ARBA" id="ARBA00006611"/>
    </source>
</evidence>
<reference evidence="4" key="1">
    <citation type="submission" date="2017-09" db="EMBL/GenBank/DDBJ databases">
        <authorList>
            <person name="Varghese N."/>
            <person name="Submissions S."/>
        </authorList>
    </citation>
    <scope>NUCLEOTIDE SEQUENCE [LARGE SCALE GENOMIC DNA]</scope>
    <source>
        <strain evidence="4">MSL47</strain>
    </source>
</reference>